<evidence type="ECO:0000313" key="7">
    <source>
        <dbReference type="Proteomes" id="UP000034786"/>
    </source>
</evidence>
<dbReference type="PROSITE" id="PS51257">
    <property type="entry name" value="PROKAR_LIPOPROTEIN"/>
    <property type="match status" value="1"/>
</dbReference>
<comment type="caution">
    <text evidence="6">The sequence shown here is derived from an EMBL/GenBank/DDBJ whole genome shotgun (WGS) entry which is preliminary data.</text>
</comment>
<accession>A0A0M2GGQ0</accession>
<feature type="signal peptide" evidence="4">
    <location>
        <begin position="1"/>
        <end position="18"/>
    </location>
</feature>
<evidence type="ECO:0000256" key="1">
    <source>
        <dbReference type="ARBA" id="ARBA00010088"/>
    </source>
</evidence>
<dbReference type="InterPro" id="IPR013595">
    <property type="entry name" value="Pept_S33_TAP-like_C"/>
</dbReference>
<organism evidence="6 7">
    <name type="scientific">Streptomyces variegatus</name>
    <dbReference type="NCBI Taxonomy" id="284040"/>
    <lineage>
        <taxon>Bacteria</taxon>
        <taxon>Bacillati</taxon>
        <taxon>Actinomycetota</taxon>
        <taxon>Actinomycetes</taxon>
        <taxon>Kitasatosporales</taxon>
        <taxon>Streptomycetaceae</taxon>
        <taxon>Streptomyces</taxon>
    </lineage>
</organism>
<feature type="chain" id="PRO_5038815882" evidence="4">
    <location>
        <begin position="19"/>
        <end position="489"/>
    </location>
</feature>
<evidence type="ECO:0000256" key="2">
    <source>
        <dbReference type="ARBA" id="ARBA00022729"/>
    </source>
</evidence>
<dbReference type="GO" id="GO:0016787">
    <property type="term" value="F:hydrolase activity"/>
    <property type="evidence" value="ECO:0007669"/>
    <property type="project" value="UniProtKB-KW"/>
</dbReference>
<dbReference type="InterPro" id="IPR051601">
    <property type="entry name" value="Serine_prot/Carboxylest_S33"/>
</dbReference>
<dbReference type="SUPFAM" id="SSF53474">
    <property type="entry name" value="alpha/beta-Hydrolases"/>
    <property type="match status" value="1"/>
</dbReference>
<dbReference type="AlphaFoldDB" id="A0A0M2GGQ0"/>
<keyword evidence="7" id="KW-1185">Reference proteome</keyword>
<protein>
    <submittedName>
        <fullName evidence="6">Peptidase</fullName>
    </submittedName>
</protein>
<dbReference type="Proteomes" id="UP000034786">
    <property type="component" value="Unassembled WGS sequence"/>
</dbReference>
<keyword evidence="3" id="KW-0378">Hydrolase</keyword>
<evidence type="ECO:0000256" key="3">
    <source>
        <dbReference type="ARBA" id="ARBA00022801"/>
    </source>
</evidence>
<evidence type="ECO:0000313" key="6">
    <source>
        <dbReference type="EMBL" id="KJK34697.1"/>
    </source>
</evidence>
<dbReference type="STRING" id="284040.UK15_34800"/>
<dbReference type="PANTHER" id="PTHR43248:SF29">
    <property type="entry name" value="TRIPEPTIDYL AMINOPEPTIDASE"/>
    <property type="match status" value="1"/>
</dbReference>
<proteinExistence type="inferred from homology"/>
<feature type="domain" description="Peptidase S33 tripeptidyl aminopeptidase-like C-terminal" evidence="5">
    <location>
        <begin position="383"/>
        <end position="488"/>
    </location>
</feature>
<gene>
    <name evidence="6" type="ORF">UK15_34800</name>
</gene>
<dbReference type="EMBL" id="JYJH01000040">
    <property type="protein sequence ID" value="KJK34697.1"/>
    <property type="molecule type" value="Genomic_DNA"/>
</dbReference>
<dbReference type="Pfam" id="PF08386">
    <property type="entry name" value="Abhydrolase_4"/>
    <property type="match status" value="1"/>
</dbReference>
<comment type="similarity">
    <text evidence="1">Belongs to the peptidase S33 family.</text>
</comment>
<evidence type="ECO:0000259" key="5">
    <source>
        <dbReference type="Pfam" id="PF08386"/>
    </source>
</evidence>
<dbReference type="InterPro" id="IPR029058">
    <property type="entry name" value="AB_hydrolase_fold"/>
</dbReference>
<evidence type="ECO:0000256" key="4">
    <source>
        <dbReference type="SAM" id="SignalP"/>
    </source>
</evidence>
<keyword evidence="2 4" id="KW-0732">Signal</keyword>
<dbReference type="PANTHER" id="PTHR43248">
    <property type="entry name" value="2-SUCCINYL-6-HYDROXY-2,4-CYCLOHEXADIENE-1-CARBOXYLATE SYNTHASE"/>
    <property type="match status" value="1"/>
</dbReference>
<dbReference type="PATRIC" id="fig|284040.3.peg.5815"/>
<reference evidence="7" key="1">
    <citation type="submission" date="2015-02" db="EMBL/GenBank/DDBJ databases">
        <authorList>
            <person name="Ju K.-S."/>
            <person name="Doroghazi J.R."/>
            <person name="Metcalf W."/>
        </authorList>
    </citation>
    <scope>NUCLEOTIDE SEQUENCE [LARGE SCALE GENOMIC DNA]</scope>
    <source>
        <strain evidence="7">NRRL B-16380</strain>
    </source>
</reference>
<dbReference type="RefSeq" id="WP_031132373.1">
    <property type="nucleotide sequence ID" value="NZ_JYJH01000040.1"/>
</dbReference>
<name>A0A0M2GGQ0_9ACTN</name>
<sequence>MTRFVRGTALAAASALLAAGCGGGSSDDDRSGLSWGRCKATADGPAPSSDWQCATLKVPLDWSKPDGETIGLGLIRAKARGGDRVGSLLFNFGGPGASGVSMMPSYAPTVSSLRERYDLVSWDPRGVGASEGVRCRSDKEIQAAESVDVSPDTPAEEKAYFEDAAAFGKGCRKDAGKLMAHVSTADSARDMDRIREVLGDEKMHYFGISYGTELGGTYAHLFPKNVGRMTLDAVVDPGADTVGHAENQARGFQRALNGYLESTGQDPRDGTRKIADLLRRIDARPLATGAPGRKLTQTLAVTGIILPLYSKDSWPTLTSALDAAEQGDGSELLVLADRYNERTPSGRYGTTTHSQRVISCLDDRQRPTATRTKQLLPRFEKISPVFGTFLGWDTAGWCHDWPVPGQHDTPEVSAPGAAPVLVVGNTGDPATPYEGARRMADELGKGVGVMLTWRGEGHGAYGSGSDCVDSTVNAYLLDGSVPKDGKVCS</sequence>
<dbReference type="Gene3D" id="3.40.50.1820">
    <property type="entry name" value="alpha/beta hydrolase"/>
    <property type="match status" value="1"/>
</dbReference>